<sequence>MAKLYLDEYPYQFGSTGSNGMNEFLMISRDEVPAKTPAHLLIRKAFPDMVAISTVVLGKRSVDFLRTTEFVRIPPSRIRS</sequence>
<name>A0A815JVT0_ADIRI</name>
<comment type="caution">
    <text evidence="1">The sequence shown here is derived from an EMBL/GenBank/DDBJ whole genome shotgun (WGS) entry which is preliminary data.</text>
</comment>
<dbReference type="EMBL" id="CAJNOJ010000304">
    <property type="protein sequence ID" value="CAF1385101.1"/>
    <property type="molecule type" value="Genomic_DNA"/>
</dbReference>
<evidence type="ECO:0000313" key="1">
    <source>
        <dbReference type="EMBL" id="CAF1385101.1"/>
    </source>
</evidence>
<dbReference type="Proteomes" id="UP000663852">
    <property type="component" value="Unassembled WGS sequence"/>
</dbReference>
<gene>
    <name evidence="1" type="ORF">EDS130_LOCUS35154</name>
</gene>
<accession>A0A815JVT0</accession>
<proteinExistence type="predicted"/>
<reference evidence="1" key="1">
    <citation type="submission" date="2021-02" db="EMBL/GenBank/DDBJ databases">
        <authorList>
            <person name="Nowell W R."/>
        </authorList>
    </citation>
    <scope>NUCLEOTIDE SEQUENCE</scope>
</reference>
<dbReference type="AlphaFoldDB" id="A0A815JVT0"/>
<evidence type="ECO:0000313" key="2">
    <source>
        <dbReference type="Proteomes" id="UP000663852"/>
    </source>
</evidence>
<organism evidence="1 2">
    <name type="scientific">Adineta ricciae</name>
    <name type="common">Rotifer</name>
    <dbReference type="NCBI Taxonomy" id="249248"/>
    <lineage>
        <taxon>Eukaryota</taxon>
        <taxon>Metazoa</taxon>
        <taxon>Spiralia</taxon>
        <taxon>Gnathifera</taxon>
        <taxon>Rotifera</taxon>
        <taxon>Eurotatoria</taxon>
        <taxon>Bdelloidea</taxon>
        <taxon>Adinetida</taxon>
        <taxon>Adinetidae</taxon>
        <taxon>Adineta</taxon>
    </lineage>
</organism>
<protein>
    <submittedName>
        <fullName evidence="1">Uncharacterized protein</fullName>
    </submittedName>
</protein>